<proteinExistence type="predicted"/>
<comment type="caution">
    <text evidence="2">The sequence shown here is derived from an EMBL/GenBank/DDBJ whole genome shotgun (WGS) entry which is preliminary data.</text>
</comment>
<keyword evidence="1" id="KW-0472">Membrane</keyword>
<reference evidence="2 3" key="1">
    <citation type="submission" date="2019-08" db="EMBL/GenBank/DDBJ databases">
        <title>Whole genome of Aphis craccivora.</title>
        <authorList>
            <person name="Voronova N.V."/>
            <person name="Shulinski R.S."/>
            <person name="Bandarenka Y.V."/>
            <person name="Zhorov D.G."/>
            <person name="Warner D."/>
        </authorList>
    </citation>
    <scope>NUCLEOTIDE SEQUENCE [LARGE SCALE GENOMIC DNA]</scope>
    <source>
        <strain evidence="2">180601</strain>
        <tissue evidence="2">Whole Body</tissue>
    </source>
</reference>
<gene>
    <name evidence="2" type="ORF">FWK35_00015974</name>
</gene>
<keyword evidence="1" id="KW-0812">Transmembrane</keyword>
<dbReference type="Proteomes" id="UP000478052">
    <property type="component" value="Unassembled WGS sequence"/>
</dbReference>
<dbReference type="AlphaFoldDB" id="A0A6G0ZBV7"/>
<name>A0A6G0ZBV7_APHCR</name>
<keyword evidence="1" id="KW-1133">Transmembrane helix</keyword>
<feature type="transmembrane region" description="Helical" evidence="1">
    <location>
        <begin position="236"/>
        <end position="258"/>
    </location>
</feature>
<sequence>MSEVDCGTRIIDQRSQHSGTGPDKHVYYHIGTYIRQNHCDICITMQYGSSLLQHWSSFCRVAGRYTVIVYADQRSSAGLCADDDDIDEGGCLSESACSADDPRSKVGMQCETTERWLSRGGTLLAYIKHLTGDDDPRRSCPGGAPAACGGRYGREVASTTCFRNSSRTSIVREHIYILCVVLGADDDYAQRSGPFPPASGDILIHSIYYTHIVITQYAPIKSSLSLSHSLLCVCMMYAYIIMCCYSVLAKLNIIMFLARLKVERSFRIIKIGEGAFTTIKLSRAKRLGGGLMSNNKNRPRGLLRDYHGVGKIRTRARNYFLNPISPVPR</sequence>
<evidence type="ECO:0000313" key="3">
    <source>
        <dbReference type="Proteomes" id="UP000478052"/>
    </source>
</evidence>
<organism evidence="2 3">
    <name type="scientific">Aphis craccivora</name>
    <name type="common">Cowpea aphid</name>
    <dbReference type="NCBI Taxonomy" id="307492"/>
    <lineage>
        <taxon>Eukaryota</taxon>
        <taxon>Metazoa</taxon>
        <taxon>Ecdysozoa</taxon>
        <taxon>Arthropoda</taxon>
        <taxon>Hexapoda</taxon>
        <taxon>Insecta</taxon>
        <taxon>Pterygota</taxon>
        <taxon>Neoptera</taxon>
        <taxon>Paraneoptera</taxon>
        <taxon>Hemiptera</taxon>
        <taxon>Sternorrhyncha</taxon>
        <taxon>Aphidomorpha</taxon>
        <taxon>Aphidoidea</taxon>
        <taxon>Aphididae</taxon>
        <taxon>Aphidini</taxon>
        <taxon>Aphis</taxon>
        <taxon>Aphis</taxon>
    </lineage>
</organism>
<keyword evidence="3" id="KW-1185">Reference proteome</keyword>
<evidence type="ECO:0000313" key="2">
    <source>
        <dbReference type="EMBL" id="KAF0768143.1"/>
    </source>
</evidence>
<evidence type="ECO:0000256" key="1">
    <source>
        <dbReference type="SAM" id="Phobius"/>
    </source>
</evidence>
<accession>A0A6G0ZBV7</accession>
<dbReference type="EMBL" id="VUJU01000828">
    <property type="protein sequence ID" value="KAF0768143.1"/>
    <property type="molecule type" value="Genomic_DNA"/>
</dbReference>
<protein>
    <submittedName>
        <fullName evidence="2">Uncharacterized protein</fullName>
    </submittedName>
</protein>